<dbReference type="PANTHER" id="PTHR43443">
    <property type="entry name" value="3-HEXULOSE-6-PHOSPHATE ISOMERASE"/>
    <property type="match status" value="1"/>
</dbReference>
<dbReference type="SUPFAM" id="SSF53697">
    <property type="entry name" value="SIS domain"/>
    <property type="match status" value="1"/>
</dbReference>
<dbReference type="PATRIC" id="fig|1218507.3.peg.1550"/>
<protein>
    <submittedName>
        <fullName evidence="3">3-hexulose-6-phosphate isomerase</fullName>
    </submittedName>
</protein>
<accession>A0A0F4LBQ2</accession>
<dbReference type="Gene3D" id="3.40.50.10490">
    <property type="entry name" value="Glucose-6-phosphate isomerase like protein, domain 1"/>
    <property type="match status" value="1"/>
</dbReference>
<comment type="caution">
    <text evidence="3">The sequence shown here is derived from an EMBL/GenBank/DDBJ whole genome shotgun (WGS) entry which is preliminary data.</text>
</comment>
<sequence length="180" mass="20175">MAFELKKICEEINNVDDPVDEKTLNRICQLIINSNHIYFSGSGRSGLMIKSFANRLLQLGLEVSVVGEISSPHTHSNDLLIFNSASGKSEKLIAQAKIAKNNGLKEILFTVDNNSPLAQFCEIVVQINAQSKFEHNKSIQPMGALFEQFSLLLFDSIVLRLMKELNITEEQMIQNHADIE</sequence>
<dbReference type="GO" id="GO:0016853">
    <property type="term" value="F:isomerase activity"/>
    <property type="evidence" value="ECO:0007669"/>
    <property type="project" value="UniProtKB-KW"/>
</dbReference>
<proteinExistence type="inferred from homology"/>
<dbReference type="GO" id="GO:1901135">
    <property type="term" value="P:carbohydrate derivative metabolic process"/>
    <property type="evidence" value="ECO:0007669"/>
    <property type="project" value="InterPro"/>
</dbReference>
<evidence type="ECO:0000313" key="4">
    <source>
        <dbReference type="Proteomes" id="UP000033531"/>
    </source>
</evidence>
<reference evidence="3 4" key="1">
    <citation type="submission" date="2015-01" db="EMBL/GenBank/DDBJ databases">
        <title>Comparative genomics of the lactic acid bacteria isolated from the honey bee gut.</title>
        <authorList>
            <person name="Ellegaard K.M."/>
            <person name="Tamarit D."/>
            <person name="Javelind E."/>
            <person name="Olofsson T."/>
            <person name="Andersson S.G."/>
            <person name="Vasquez A."/>
        </authorList>
    </citation>
    <scope>NUCLEOTIDE SEQUENCE [LARGE SCALE GENOMIC DNA]</scope>
    <source>
        <strain evidence="3 4">Hma8</strain>
    </source>
</reference>
<dbReference type="PANTHER" id="PTHR43443:SF1">
    <property type="entry name" value="3-HEXULOSE-6-PHOSPHATE ISOMERASE"/>
    <property type="match status" value="1"/>
</dbReference>
<name>A0A0F4LBQ2_9LACO</name>
<dbReference type="PROSITE" id="PS51464">
    <property type="entry name" value="SIS"/>
    <property type="match status" value="1"/>
</dbReference>
<evidence type="ECO:0000313" key="3">
    <source>
        <dbReference type="EMBL" id="KJY56287.1"/>
    </source>
</evidence>
<organism evidence="3 4">
    <name type="scientific">Lactobacillus melliventris</name>
    <dbReference type="NCBI Taxonomy" id="1218507"/>
    <lineage>
        <taxon>Bacteria</taxon>
        <taxon>Bacillati</taxon>
        <taxon>Bacillota</taxon>
        <taxon>Bacilli</taxon>
        <taxon>Lactobacillales</taxon>
        <taxon>Lactobacillaceae</taxon>
        <taxon>Lactobacillus</taxon>
    </lineage>
</organism>
<dbReference type="Proteomes" id="UP000033531">
    <property type="component" value="Unassembled WGS sequence"/>
</dbReference>
<evidence type="ECO:0000259" key="2">
    <source>
        <dbReference type="PROSITE" id="PS51464"/>
    </source>
</evidence>
<dbReference type="EMBL" id="JXLI01000011">
    <property type="protein sequence ID" value="KJY56287.1"/>
    <property type="molecule type" value="Genomic_DNA"/>
</dbReference>
<dbReference type="InterPro" id="IPR046348">
    <property type="entry name" value="SIS_dom_sf"/>
</dbReference>
<dbReference type="CDD" id="cd05005">
    <property type="entry name" value="SIS_PHI"/>
    <property type="match status" value="1"/>
</dbReference>
<dbReference type="OrthoDB" id="9797832at2"/>
<dbReference type="InterPro" id="IPR001347">
    <property type="entry name" value="SIS_dom"/>
</dbReference>
<keyword evidence="3" id="KW-0413">Isomerase</keyword>
<dbReference type="Pfam" id="PF01380">
    <property type="entry name" value="SIS"/>
    <property type="match status" value="1"/>
</dbReference>
<evidence type="ECO:0000256" key="1">
    <source>
        <dbReference type="ARBA" id="ARBA00009235"/>
    </source>
</evidence>
<comment type="similarity">
    <text evidence="1">Belongs to the SIS family. PHI subfamily.</text>
</comment>
<dbReference type="AlphaFoldDB" id="A0A0F4LBQ2"/>
<dbReference type="NCBIfam" id="TIGR03127">
    <property type="entry name" value="RuMP_HxlB"/>
    <property type="match status" value="1"/>
</dbReference>
<dbReference type="HOGENOM" id="CLU_094236_2_0_9"/>
<dbReference type="STRING" id="1218507.JF74_13670"/>
<gene>
    <name evidence="3" type="ORF">JF74_13670</name>
</gene>
<feature type="domain" description="SIS" evidence="2">
    <location>
        <begin position="27"/>
        <end position="167"/>
    </location>
</feature>
<dbReference type="RefSeq" id="WP_046325317.1">
    <property type="nucleotide sequence ID" value="NZ_JBHTMT010000005.1"/>
</dbReference>
<dbReference type="GO" id="GO:0097367">
    <property type="term" value="F:carbohydrate derivative binding"/>
    <property type="evidence" value="ECO:0007669"/>
    <property type="project" value="InterPro"/>
</dbReference>
<dbReference type="InterPro" id="IPR017552">
    <property type="entry name" value="PHI/rmpB"/>
</dbReference>